<reference evidence="1" key="1">
    <citation type="submission" date="2021-06" db="EMBL/GenBank/DDBJ databases">
        <title>Elioraea tepida, sp. nov., a moderately thermophilic aerobic anoxygenic phototrophic bacterium isolated from an alkaline siliceous hot spring mat community in Yellowstone National Park, WY, USA.</title>
        <authorList>
            <person name="Saini M.K."/>
            <person name="Yoshida S."/>
            <person name="Sebastian A."/>
            <person name="Hirose S."/>
            <person name="Hara E."/>
            <person name="Tamaki H."/>
            <person name="Soulier N.T."/>
            <person name="Albert I."/>
            <person name="Hanada S."/>
            <person name="Bryant D.A."/>
            <person name="Tank M."/>
        </authorList>
    </citation>
    <scope>NUCLEOTIDE SEQUENCE</scope>
    <source>
        <strain evidence="1">MS-P2</strain>
    </source>
</reference>
<keyword evidence="1" id="KW-0378">Hydrolase</keyword>
<dbReference type="EMBL" id="CP076448">
    <property type="protein sequence ID" value="QXM26190.1"/>
    <property type="molecule type" value="Genomic_DNA"/>
</dbReference>
<dbReference type="KEGG" id="elio:KO353_03265"/>
<evidence type="ECO:0000313" key="2">
    <source>
        <dbReference type="Proteomes" id="UP000694001"/>
    </source>
</evidence>
<proteinExistence type="predicted"/>
<dbReference type="InterPro" id="IPR026002">
    <property type="entry name" value="ATC_hydrolase-like"/>
</dbReference>
<accession>A0A975U4L5</accession>
<protein>
    <submittedName>
        <fullName evidence="1">L-2-amino-thiazoline-4-carboxylic acid hydrolase</fullName>
    </submittedName>
</protein>
<dbReference type="AlphaFoldDB" id="A0A975U4L5"/>
<dbReference type="GO" id="GO:0016787">
    <property type="term" value="F:hydrolase activity"/>
    <property type="evidence" value="ECO:0007669"/>
    <property type="project" value="UniProtKB-KW"/>
</dbReference>
<sequence>MANRALIYLELFETLSSELGAARAEALLARAIRSRGRAVGEAFKRFGPADLAGLKDAFLASLPGGTELFKPEVKRCDAEKLEIQFHACPLKAAWIAAGVPEQKLATLCRIAGAIDNGTFEAAGFTIENRTWQPGREGCCNLHITPGPTA</sequence>
<evidence type="ECO:0000313" key="1">
    <source>
        <dbReference type="EMBL" id="QXM26190.1"/>
    </source>
</evidence>
<name>A0A975U4L5_9PROT</name>
<keyword evidence="2" id="KW-1185">Reference proteome</keyword>
<gene>
    <name evidence="1" type="ORF">KO353_03265</name>
</gene>
<organism evidence="1 2">
    <name type="scientific">Elioraea tepida</name>
    <dbReference type="NCBI Taxonomy" id="2843330"/>
    <lineage>
        <taxon>Bacteria</taxon>
        <taxon>Pseudomonadati</taxon>
        <taxon>Pseudomonadota</taxon>
        <taxon>Alphaproteobacteria</taxon>
        <taxon>Acetobacterales</taxon>
        <taxon>Elioraeaceae</taxon>
        <taxon>Elioraea</taxon>
    </lineage>
</organism>
<dbReference type="Pfam" id="PF14196">
    <property type="entry name" value="ATC_hydrolase"/>
    <property type="match status" value="1"/>
</dbReference>
<dbReference type="Proteomes" id="UP000694001">
    <property type="component" value="Chromosome"/>
</dbReference>